<evidence type="ECO:0000313" key="1">
    <source>
        <dbReference type="EMBL" id="SCY56155.1"/>
    </source>
</evidence>
<dbReference type="PROSITE" id="PS51257">
    <property type="entry name" value="PROKAR_LIPOPROTEIN"/>
    <property type="match status" value="1"/>
</dbReference>
<dbReference type="EMBL" id="FMVF01000007">
    <property type="protein sequence ID" value="SCY56155.1"/>
    <property type="molecule type" value="Genomic_DNA"/>
</dbReference>
<dbReference type="OrthoDB" id="949867at2"/>
<dbReference type="Proteomes" id="UP000199354">
    <property type="component" value="Unassembled WGS sequence"/>
</dbReference>
<reference evidence="1 2" key="1">
    <citation type="submission" date="2016-10" db="EMBL/GenBank/DDBJ databases">
        <authorList>
            <person name="de Groot N.N."/>
        </authorList>
    </citation>
    <scope>NUCLEOTIDE SEQUENCE [LARGE SCALE GENOMIC DNA]</scope>
    <source>
        <strain evidence="1 2">CGMCC 1.7031</strain>
    </source>
</reference>
<dbReference type="AlphaFoldDB" id="A0A1G5GX09"/>
<gene>
    <name evidence="1" type="ORF">SAMN02927903_01668</name>
</gene>
<keyword evidence="2" id="KW-1185">Reference proteome</keyword>
<sequence>MRNILFAVLVGALFSCSSDNDNMQIPIVQPPDQENYFVKFKLNGEPIELSDITYASMDMAFTEGTQTCYFGGGFYDPSQVESMSFRTYTYGAVATGVEYNSDHIFAPTTLPETYGVYKNADGKTFTSAANSLSIYPFRLTLTSRTDTEIQGTFEGTYKSTSDSETIEITEGSFKIDTTSWP</sequence>
<evidence type="ECO:0000313" key="2">
    <source>
        <dbReference type="Proteomes" id="UP000199354"/>
    </source>
</evidence>
<proteinExistence type="predicted"/>
<protein>
    <submittedName>
        <fullName evidence="1">Uncharacterized protein</fullName>
    </submittedName>
</protein>
<organism evidence="1 2">
    <name type="scientific">Flavobacterium caeni</name>
    <dbReference type="NCBI Taxonomy" id="490189"/>
    <lineage>
        <taxon>Bacteria</taxon>
        <taxon>Pseudomonadati</taxon>
        <taxon>Bacteroidota</taxon>
        <taxon>Flavobacteriia</taxon>
        <taxon>Flavobacteriales</taxon>
        <taxon>Flavobacteriaceae</taxon>
        <taxon>Flavobacterium</taxon>
    </lineage>
</organism>
<dbReference type="RefSeq" id="WP_139149631.1">
    <property type="nucleotide sequence ID" value="NZ_FMVF01000007.1"/>
</dbReference>
<name>A0A1G5GX09_9FLAO</name>
<accession>A0A1G5GX09</accession>